<protein>
    <submittedName>
        <fullName evidence="2">Uncharacterized protein</fullName>
    </submittedName>
</protein>
<dbReference type="AlphaFoldDB" id="A0A9Q0E981"/>
<feature type="compositionally biased region" description="Basic and acidic residues" evidence="1">
    <location>
        <begin position="93"/>
        <end position="105"/>
    </location>
</feature>
<reference evidence="2" key="1">
    <citation type="submission" date="2022-07" db="EMBL/GenBank/DDBJ databases">
        <title>Chromosome-level genome of Muraenolepis orangiensis.</title>
        <authorList>
            <person name="Kim J."/>
        </authorList>
    </citation>
    <scope>NUCLEOTIDE SEQUENCE</scope>
    <source>
        <strain evidence="2">KU_S4_2022</strain>
        <tissue evidence="2">Muscle</tissue>
    </source>
</reference>
<feature type="compositionally biased region" description="Basic and acidic residues" evidence="1">
    <location>
        <begin position="49"/>
        <end position="59"/>
    </location>
</feature>
<feature type="compositionally biased region" description="Basic and acidic residues" evidence="1">
    <location>
        <begin position="27"/>
        <end position="37"/>
    </location>
</feature>
<organism evidence="2 3">
    <name type="scientific">Muraenolepis orangiensis</name>
    <name type="common">Patagonian moray cod</name>
    <dbReference type="NCBI Taxonomy" id="630683"/>
    <lineage>
        <taxon>Eukaryota</taxon>
        <taxon>Metazoa</taxon>
        <taxon>Chordata</taxon>
        <taxon>Craniata</taxon>
        <taxon>Vertebrata</taxon>
        <taxon>Euteleostomi</taxon>
        <taxon>Actinopterygii</taxon>
        <taxon>Neopterygii</taxon>
        <taxon>Teleostei</taxon>
        <taxon>Neoteleostei</taxon>
        <taxon>Acanthomorphata</taxon>
        <taxon>Zeiogadaria</taxon>
        <taxon>Gadariae</taxon>
        <taxon>Gadiformes</taxon>
        <taxon>Muraenolepidoidei</taxon>
        <taxon>Muraenolepididae</taxon>
        <taxon>Muraenolepis</taxon>
    </lineage>
</organism>
<dbReference type="EMBL" id="JANIIK010000046">
    <property type="protein sequence ID" value="KAJ3602183.1"/>
    <property type="molecule type" value="Genomic_DNA"/>
</dbReference>
<feature type="compositionally biased region" description="Polar residues" evidence="1">
    <location>
        <begin position="106"/>
        <end position="117"/>
    </location>
</feature>
<dbReference type="OrthoDB" id="10657311at2759"/>
<evidence type="ECO:0000313" key="2">
    <source>
        <dbReference type="EMBL" id="KAJ3602183.1"/>
    </source>
</evidence>
<comment type="caution">
    <text evidence="2">The sequence shown here is derived from an EMBL/GenBank/DDBJ whole genome shotgun (WGS) entry which is preliminary data.</text>
</comment>
<gene>
    <name evidence="2" type="ORF">NHX12_029942</name>
</gene>
<sequence>MVLYFKHLEERDIKDLGGPNLGVTRQTDGRHQADRRVSPGRQTGVTRQTDGRHQADRRASPGRQTGVTRQTDGRHQTDRRVSPGRQTGVTRQTDGRHQADRRASPDRQTGVTRQTDGCHQADRRASPGRQTGVTRQTDGRHQTDRRVFSTCVPGQGNVGKQLELKLRKKLRSIDRGSIMDVNAVVRRSATRGTARSQGRAGPLASGLWPQACSPAPHVDSVITVVRKQ</sequence>
<dbReference type="Proteomes" id="UP001148018">
    <property type="component" value="Unassembled WGS sequence"/>
</dbReference>
<feature type="region of interest" description="Disordered" evidence="1">
    <location>
        <begin position="14"/>
        <end position="144"/>
    </location>
</feature>
<keyword evidence="3" id="KW-1185">Reference proteome</keyword>
<feature type="compositionally biased region" description="Basic and acidic residues" evidence="1">
    <location>
        <begin position="71"/>
        <end position="81"/>
    </location>
</feature>
<name>A0A9Q0E981_9TELE</name>
<accession>A0A9Q0E981</accession>
<evidence type="ECO:0000256" key="1">
    <source>
        <dbReference type="SAM" id="MobiDB-lite"/>
    </source>
</evidence>
<evidence type="ECO:0000313" key="3">
    <source>
        <dbReference type="Proteomes" id="UP001148018"/>
    </source>
</evidence>
<proteinExistence type="predicted"/>